<proteinExistence type="predicted"/>
<feature type="compositionally biased region" description="Basic and acidic residues" evidence="1">
    <location>
        <begin position="9"/>
        <end position="20"/>
    </location>
</feature>
<feature type="region of interest" description="Disordered" evidence="1">
    <location>
        <begin position="37"/>
        <end position="73"/>
    </location>
</feature>
<feature type="region of interest" description="Disordered" evidence="1">
    <location>
        <begin position="1"/>
        <end position="20"/>
    </location>
</feature>
<protein>
    <submittedName>
        <fullName evidence="2">Uncharacterized protein</fullName>
    </submittedName>
</protein>
<accession>A0AAE0XE43</accession>
<dbReference type="AlphaFoldDB" id="A0AAE0XE43"/>
<dbReference type="Proteomes" id="UP001283361">
    <property type="component" value="Unassembled WGS sequence"/>
</dbReference>
<dbReference type="EMBL" id="JAWDGP010008105">
    <property type="protein sequence ID" value="KAK3691063.1"/>
    <property type="molecule type" value="Genomic_DNA"/>
</dbReference>
<name>A0AAE0XE43_9GAST</name>
<comment type="caution">
    <text evidence="2">The sequence shown here is derived from an EMBL/GenBank/DDBJ whole genome shotgun (WGS) entry which is preliminary data.</text>
</comment>
<keyword evidence="3" id="KW-1185">Reference proteome</keyword>
<evidence type="ECO:0000313" key="2">
    <source>
        <dbReference type="EMBL" id="KAK3691063.1"/>
    </source>
</evidence>
<evidence type="ECO:0000313" key="3">
    <source>
        <dbReference type="Proteomes" id="UP001283361"/>
    </source>
</evidence>
<gene>
    <name evidence="2" type="ORF">RRG08_049367</name>
</gene>
<sequence>MRGKRRSRKSEEMCGERERAGKVKKCAGKEKEQEKCRDVRGKRRSRKSEEMCGEREGAGKVKKCAGKEKEQEK</sequence>
<feature type="compositionally biased region" description="Basic and acidic residues" evidence="1">
    <location>
        <begin position="47"/>
        <end position="73"/>
    </location>
</feature>
<organism evidence="2 3">
    <name type="scientific">Elysia crispata</name>
    <name type="common">lettuce slug</name>
    <dbReference type="NCBI Taxonomy" id="231223"/>
    <lineage>
        <taxon>Eukaryota</taxon>
        <taxon>Metazoa</taxon>
        <taxon>Spiralia</taxon>
        <taxon>Lophotrochozoa</taxon>
        <taxon>Mollusca</taxon>
        <taxon>Gastropoda</taxon>
        <taxon>Heterobranchia</taxon>
        <taxon>Euthyneura</taxon>
        <taxon>Panpulmonata</taxon>
        <taxon>Sacoglossa</taxon>
        <taxon>Placobranchoidea</taxon>
        <taxon>Plakobranchidae</taxon>
        <taxon>Elysia</taxon>
    </lineage>
</organism>
<reference evidence="2" key="1">
    <citation type="journal article" date="2023" name="G3 (Bethesda)">
        <title>A reference genome for the long-term kleptoplast-retaining sea slug Elysia crispata morphotype clarki.</title>
        <authorList>
            <person name="Eastman K.E."/>
            <person name="Pendleton A.L."/>
            <person name="Shaikh M.A."/>
            <person name="Suttiyut T."/>
            <person name="Ogas R."/>
            <person name="Tomko P."/>
            <person name="Gavelis G."/>
            <person name="Widhalm J.R."/>
            <person name="Wisecaver J.H."/>
        </authorList>
    </citation>
    <scope>NUCLEOTIDE SEQUENCE</scope>
    <source>
        <strain evidence="2">ECLA1</strain>
    </source>
</reference>
<evidence type="ECO:0000256" key="1">
    <source>
        <dbReference type="SAM" id="MobiDB-lite"/>
    </source>
</evidence>